<dbReference type="Gene3D" id="3.90.550.10">
    <property type="entry name" value="Spore Coat Polysaccharide Biosynthesis Protein SpsA, Chain A"/>
    <property type="match status" value="1"/>
</dbReference>
<keyword evidence="1 8" id="KW-0963">Cytoplasm</keyword>
<feature type="domain" description="MobA-like NTP transferase" evidence="9">
    <location>
        <begin position="3"/>
        <end position="144"/>
    </location>
</feature>
<keyword evidence="7 8" id="KW-0501">Molybdenum cofactor biosynthesis</keyword>
<keyword evidence="3 8" id="KW-0479">Metal-binding</keyword>
<evidence type="ECO:0000256" key="6">
    <source>
        <dbReference type="ARBA" id="ARBA00023134"/>
    </source>
</evidence>
<feature type="binding site" evidence="8">
    <location>
        <position position="82"/>
    </location>
    <ligand>
        <name>Mg(2+)</name>
        <dbReference type="ChEBI" id="CHEBI:18420"/>
    </ligand>
</feature>
<evidence type="ECO:0000256" key="8">
    <source>
        <dbReference type="HAMAP-Rule" id="MF_00316"/>
    </source>
</evidence>
<gene>
    <name evidence="8 10" type="primary">mobA</name>
    <name evidence="10" type="ORF">GCM10023211_20040</name>
</gene>
<comment type="cofactor">
    <cofactor evidence="8">
        <name>Mg(2+)</name>
        <dbReference type="ChEBI" id="CHEBI:18420"/>
    </cofactor>
</comment>
<comment type="subcellular location">
    <subcellularLocation>
        <location evidence="8">Cytoplasm</location>
    </subcellularLocation>
</comment>
<dbReference type="InterPro" id="IPR025877">
    <property type="entry name" value="MobA-like_NTP_Trfase"/>
</dbReference>
<keyword evidence="11" id="KW-1185">Reference proteome</keyword>
<keyword evidence="10" id="KW-0548">Nucleotidyltransferase</keyword>
<feature type="binding site" evidence="8">
    <location>
        <position position="6"/>
    </location>
    <ligand>
        <name>GTP</name>
        <dbReference type="ChEBI" id="CHEBI:37565"/>
    </ligand>
</feature>
<evidence type="ECO:0000313" key="11">
    <source>
        <dbReference type="Proteomes" id="UP001500171"/>
    </source>
</evidence>
<dbReference type="CDD" id="cd02503">
    <property type="entry name" value="MobA"/>
    <property type="match status" value="1"/>
</dbReference>
<accession>A0ABP9N9T9</accession>
<dbReference type="Proteomes" id="UP001500171">
    <property type="component" value="Unassembled WGS sequence"/>
</dbReference>
<dbReference type="PANTHER" id="PTHR19136">
    <property type="entry name" value="MOLYBDENUM COFACTOR GUANYLYLTRANSFERASE"/>
    <property type="match status" value="1"/>
</dbReference>
<reference evidence="11" key="1">
    <citation type="journal article" date="2019" name="Int. J. Syst. Evol. Microbiol.">
        <title>The Global Catalogue of Microorganisms (GCM) 10K type strain sequencing project: providing services to taxonomists for standard genome sequencing and annotation.</title>
        <authorList>
            <consortium name="The Broad Institute Genomics Platform"/>
            <consortium name="The Broad Institute Genome Sequencing Center for Infectious Disease"/>
            <person name="Wu L."/>
            <person name="Ma J."/>
        </authorList>
    </citation>
    <scope>NUCLEOTIDE SEQUENCE [LARGE SCALE GENOMIC DNA]</scope>
    <source>
        <strain evidence="11">JCM 18050</strain>
    </source>
</reference>
<evidence type="ECO:0000256" key="5">
    <source>
        <dbReference type="ARBA" id="ARBA00022842"/>
    </source>
</evidence>
<evidence type="ECO:0000256" key="4">
    <source>
        <dbReference type="ARBA" id="ARBA00022741"/>
    </source>
</evidence>
<comment type="catalytic activity">
    <reaction evidence="8">
        <text>Mo-molybdopterin + GTP + H(+) = Mo-molybdopterin guanine dinucleotide + diphosphate</text>
        <dbReference type="Rhea" id="RHEA:34243"/>
        <dbReference type="ChEBI" id="CHEBI:15378"/>
        <dbReference type="ChEBI" id="CHEBI:33019"/>
        <dbReference type="ChEBI" id="CHEBI:37565"/>
        <dbReference type="ChEBI" id="CHEBI:71302"/>
        <dbReference type="ChEBI" id="CHEBI:71310"/>
        <dbReference type="EC" id="2.7.7.77"/>
    </reaction>
</comment>
<evidence type="ECO:0000256" key="7">
    <source>
        <dbReference type="ARBA" id="ARBA00023150"/>
    </source>
</evidence>
<keyword evidence="5 8" id="KW-0460">Magnesium</keyword>
<dbReference type="NCBIfam" id="TIGR02665">
    <property type="entry name" value="molyb_mobA"/>
    <property type="match status" value="1"/>
</dbReference>
<organism evidence="10 11">
    <name type="scientific">Orbus sasakiae</name>
    <dbReference type="NCBI Taxonomy" id="1078475"/>
    <lineage>
        <taxon>Bacteria</taxon>
        <taxon>Pseudomonadati</taxon>
        <taxon>Pseudomonadota</taxon>
        <taxon>Gammaproteobacteria</taxon>
        <taxon>Orbales</taxon>
        <taxon>Orbaceae</taxon>
        <taxon>Orbus</taxon>
    </lineage>
</organism>
<dbReference type="InterPro" id="IPR029044">
    <property type="entry name" value="Nucleotide-diphossugar_trans"/>
</dbReference>
<evidence type="ECO:0000313" key="10">
    <source>
        <dbReference type="EMBL" id="GAA5112808.1"/>
    </source>
</evidence>
<dbReference type="EC" id="2.7.7.77" evidence="8"/>
<dbReference type="GO" id="GO:0016779">
    <property type="term" value="F:nucleotidyltransferase activity"/>
    <property type="evidence" value="ECO:0007669"/>
    <property type="project" value="UniProtKB-KW"/>
</dbReference>
<dbReference type="PANTHER" id="PTHR19136:SF81">
    <property type="entry name" value="MOLYBDENUM COFACTOR GUANYLYLTRANSFERASE"/>
    <property type="match status" value="1"/>
</dbReference>
<proteinExistence type="inferred from homology"/>
<comment type="similarity">
    <text evidence="8">Belongs to the MobA family.</text>
</comment>
<dbReference type="HAMAP" id="MF_00316">
    <property type="entry name" value="MobA"/>
    <property type="match status" value="1"/>
</dbReference>
<comment type="function">
    <text evidence="8">Transfers a GMP moiety from GTP to Mo-molybdopterin (Mo-MPT) cofactor (Moco or molybdenum cofactor) to form Mo-molybdopterin guanine dinucleotide (Mo-MGD) cofactor.</text>
</comment>
<dbReference type="SUPFAM" id="SSF53448">
    <property type="entry name" value="Nucleotide-diphospho-sugar transferases"/>
    <property type="match status" value="1"/>
</dbReference>
<sequence length="175" mass="19867">MAGNDKGLLLLKGKPLYCHVIERIKPQVGTIIINSNQNIAAYQQSGYPVITDQLSGHLGPLAGIYTGLLHSQTDWNLVVSCDTPFLPLDLVQQLHRNMGDHFAAYVTDGEKEHPTILLINRCLAGKIKDYLDCGERKLRLFLHQNGVKKVLFSDHHHYFENINTPQELDYWNQHL</sequence>
<evidence type="ECO:0000256" key="3">
    <source>
        <dbReference type="ARBA" id="ARBA00022723"/>
    </source>
</evidence>
<dbReference type="Pfam" id="PF12804">
    <property type="entry name" value="NTP_transf_3"/>
    <property type="match status" value="1"/>
</dbReference>
<keyword evidence="2 8" id="KW-0808">Transferase</keyword>
<evidence type="ECO:0000256" key="1">
    <source>
        <dbReference type="ARBA" id="ARBA00022490"/>
    </source>
</evidence>
<comment type="caution">
    <text evidence="8">Lacks conserved residue(s) required for the propagation of feature annotation.</text>
</comment>
<feature type="binding site" evidence="8">
    <location>
        <position position="34"/>
    </location>
    <ligand>
        <name>GTP</name>
        <dbReference type="ChEBI" id="CHEBI:37565"/>
    </ligand>
</feature>
<name>A0ABP9N9T9_9GAMM</name>
<feature type="binding site" evidence="8">
    <location>
        <position position="82"/>
    </location>
    <ligand>
        <name>GTP</name>
        <dbReference type="ChEBI" id="CHEBI:37565"/>
    </ligand>
</feature>
<keyword evidence="4 8" id="KW-0547">Nucleotide-binding</keyword>
<dbReference type="EMBL" id="BAABHY010000005">
    <property type="protein sequence ID" value="GAA5112808.1"/>
    <property type="molecule type" value="Genomic_DNA"/>
</dbReference>
<evidence type="ECO:0000256" key="2">
    <source>
        <dbReference type="ARBA" id="ARBA00022679"/>
    </source>
</evidence>
<protein>
    <recommendedName>
        <fullName evidence="8">Molybdenum cofactor guanylyltransferase</fullName>
        <shortName evidence="8">MoCo guanylyltransferase</shortName>
        <ecNumber evidence="8">2.7.7.77</ecNumber>
    </recommendedName>
    <alternativeName>
        <fullName evidence="8">GTP:molybdopterin guanylyltransferase</fullName>
    </alternativeName>
    <alternativeName>
        <fullName evidence="8">Mo-MPT guanylyltransferase</fullName>
    </alternativeName>
    <alternativeName>
        <fullName evidence="8">Molybdopterin guanylyltransferase</fullName>
    </alternativeName>
    <alternativeName>
        <fullName evidence="8">Molybdopterin-guanine dinucleotide synthase</fullName>
        <shortName evidence="8">MGD synthase</shortName>
    </alternativeName>
</protein>
<feature type="binding site" evidence="8">
    <location>
        <position position="52"/>
    </location>
    <ligand>
        <name>GTP</name>
        <dbReference type="ChEBI" id="CHEBI:37565"/>
    </ligand>
</feature>
<dbReference type="InterPro" id="IPR013482">
    <property type="entry name" value="Molybde_CF_guanTrfase"/>
</dbReference>
<evidence type="ECO:0000259" key="9">
    <source>
        <dbReference type="Pfam" id="PF12804"/>
    </source>
</evidence>
<comment type="domain">
    <text evidence="8">The N-terminal domain determines nucleotide recognition and specific binding, while the C-terminal domain determines the specific binding to the target protein.</text>
</comment>
<comment type="caution">
    <text evidence="10">The sequence shown here is derived from an EMBL/GenBank/DDBJ whole genome shotgun (WGS) entry which is preliminary data.</text>
</comment>
<comment type="subunit">
    <text evidence="8">Monomer.</text>
</comment>
<keyword evidence="6 8" id="KW-0342">GTP-binding</keyword>